<feature type="signal peptide" evidence="1">
    <location>
        <begin position="1"/>
        <end position="30"/>
    </location>
</feature>
<reference evidence="3 4" key="1">
    <citation type="submission" date="2016-10" db="EMBL/GenBank/DDBJ databases">
        <authorList>
            <person name="de Groot N.N."/>
        </authorList>
    </citation>
    <scope>NUCLEOTIDE SEQUENCE [LARGE SCALE GENOMIC DNA]</scope>
    <source>
        <strain evidence="3 4">CGMCC 1.5012</strain>
    </source>
</reference>
<evidence type="ECO:0000313" key="3">
    <source>
        <dbReference type="EMBL" id="SDN33498.1"/>
    </source>
</evidence>
<keyword evidence="4" id="KW-1185">Reference proteome</keyword>
<dbReference type="InterPro" id="IPR003343">
    <property type="entry name" value="Big_2"/>
</dbReference>
<evidence type="ECO:0000313" key="4">
    <source>
        <dbReference type="Proteomes" id="UP000199182"/>
    </source>
</evidence>
<dbReference type="Gene3D" id="2.60.40.1080">
    <property type="match status" value="8"/>
</dbReference>
<dbReference type="SMART" id="SM00635">
    <property type="entry name" value="BID_2"/>
    <property type="match status" value="11"/>
</dbReference>
<dbReference type="OrthoDB" id="2068322at2"/>
<dbReference type="InterPro" id="IPR007110">
    <property type="entry name" value="Ig-like_dom"/>
</dbReference>
<dbReference type="InterPro" id="IPR008964">
    <property type="entry name" value="Invasin/intimin_cell_adhesion"/>
</dbReference>
<name>A0A1H0AIS0_9FIRM</name>
<accession>A0A1H0AIS0</accession>
<feature type="chain" id="PRO_5011558077" evidence="1">
    <location>
        <begin position="31"/>
        <end position="2375"/>
    </location>
</feature>
<dbReference type="STRING" id="258515.SAMN05192585_11643"/>
<protein>
    <submittedName>
        <fullName evidence="3">Ig-like domain (Group 2)</fullName>
    </submittedName>
</protein>
<dbReference type="Proteomes" id="UP000199182">
    <property type="component" value="Unassembled WGS sequence"/>
</dbReference>
<evidence type="ECO:0000256" key="1">
    <source>
        <dbReference type="SAM" id="SignalP"/>
    </source>
</evidence>
<sequence length="2375" mass="246580">MANYKHVQKAVSLIATLVLLLTTVFSPVYAAEPEPPVTGAVPGISAVKGAATLSAAMPEELIGASAVALGWSAIDEGGTDYASVTPGSTAISFSLGEVPVVTGDTKVHISIGADVPVGRYKITARDITSAVNSGNAADVVVLDIVAPAIGTSTAISGIDSNYLINDKLGTVTITVAAASGSAKPSGTVELFCQRPGESKAKVIPGGSAVLADGAASIAKDLVSFDKVGNYVFSAGFIPNDSSVFSASTSAPVEVSVYDPTINIISISPISAEKVSNTDSKFNQSAITVSTGTNSLTAKITVNKPLNSFVATGTDREKLGSQQWIGLLVTTNVEVSQLYYGTTQAEMLPLGESAVQEAANLGVQGSKTFVIWTKSSDYTAKNGYSISRFIRNGAKGTVAEIKLEYVDFVAPAITCAYAAKSNADAPIAVSQQPQPYKLNQNAVTVWSNTYVKNYLNINIQANSSLQDYKLAGGDEGKWVGILVTTDVNVTDLYLGSSSVAEGMKKLTQTDINTAKAYGATGDKTFLIWVKTQEFKDGSAARYIKNGEYGTVVKLNLNYIPPAIGTVHVSAITKERVTDASSKQNQSTLSVLNTSYNSGNKVNTAITANGRLEVFGYDFEYNWKPKAGRWIGLLVTTTDTDVTDLYYGTSPNLMSALTAEDIHRAVALGATGTKTFVLWLDADELKENGTVARYIKNGENGIPKELNFTLIHNHIIIQDDSEVYTLDKGSVEAAAYTNVTDAKVRFTAVAKDDSGKLISANSFIAMQTAAPVSVVNEKATIKYTALKEGKVTVTAELVDASGRSFYPPIKEACNLSIKPSAVVDSLDIVDNVVVDKLTLDKGVAADGTVYYGSKKLQAMVYTKPDSEHFKAVTWKSSNEKVAKVDADGLVTAVGAGSADIIATTNYKNASGSYISKKVVVTVKQHLTGASLSMGVNKNSDGQYILIKGDNKLGASVPTKLMLSDAASKDVAVNYTSSDNNIVKVSGAGVITAVGAGEATVTAAVNEKVAPGDLKLKKLFETQIRVKVYGSLVNTIALQKEGNGCLLNDSTVALDYLNSNKFTLSAAVNENTYNAVAFSYSGPSSIYVRDNGNNTATITVLDSASGMGTITARALDGSNKQASVKVTTGGIPVAAVTIASGKVTVGVGKSVSLTAMITPPEATNKTLKWVSSNPDYVTVDQKGVLKGIQPTTGDESIKVTAYATDGSGCSAQVDVKVSAATSSVAITAVEDLGKGIIYISKNDTVSVDLKDTPVAVQLKPAPIPDSASKEVIWKSSDSKVASVGPDGAVTVNAKGKATITATTTDGSGKSDTIQLVATQKVYGILLKEPAKSEHDLNGNVLAKSGTSVTPAVTFNNGTAATAPANSGYKLEVAAIPEDSGSTYITISKDGKSFIVAPNALPGCYFQIKAASTENTGIVSQPLTFKTVSAKGELTAVEVKVPTSVYKDQSNNNILLVGKSVTLSALYNQGKSLPSGITCAWNAYEADNTGAYTSGQSEMKNLITATGVLVGKDSGNIGKCIAVEVTAKQGSSSPVSNHAIFKVYSPVQGMKINLPVNGGKLAYGGTTRAVWVCKNGELGDKGYCRNVVWTTSNPLVADVQPDADGCNIIAVGKGTATITVTALDGSGAKATATVTVGPATVPVNKLELNYTKVALKPKESLDVTAVLSAKPPIPGASITDNGVIWSIKSAAKGKDIANFGKLDDGTPVLQIIMPSGTNPRTIKVYAGNDCGTVTLTAKAKDGNGAFKSMEVVVADTGNISGIALSAPKSTAAVISGDSVTNGTPILLRGKSLKLNAQITPANAINKTLSYSVTDIDGKAVSGVTVDAAGNVKADNKAGAGYILVKAAATDGSGKTDTIKLYVAPAATAIQLSPENPSVKPGESLILVANGENCDKTACSIKWVSRSPSIAWFTNNITKSGEQNYLTIAKDVGTTASVTIDVCATDGSGKLKTITVKLGAPVEKIMISNSACKNPTLQDGACSTIPGDSYPQILLQGKSMQFTASVTPSSAPNKSIVYSVEPVDNAGQTHFEFNGVTIDKKSGLLKVTAPTAKGATVYQGFVKVTARATDKVTAAESNPIYVYIAPVTKKVAILPATLTGEPNRFYELSALAAGAGDCSGAVAWKSSNPSVASLNKAVTFSGRDSVILTIAANAASVKSVVITATMLDGTNVSASLTVNIGKRVTEVTIKPTAPVIHNGSTLQLSAETYPAIPVTPGVNWEITKGKELGVAIDDKGKLSTQKMVKNGTITVVAYAKDNNGALDMLDLDVRQYVTSVAILKDEKPVKSNVEILSTDKKGIQFTANASGPSADYKPFDNTVTWLLSTADQKYAAVDQTGLVTLTPEGTKVTSNGRVLTVTAKANDGSGKFAAVKVVIKFQKA</sequence>
<organism evidence="3 4">
    <name type="scientific">Acetanaerobacterium elongatum</name>
    <dbReference type="NCBI Taxonomy" id="258515"/>
    <lineage>
        <taxon>Bacteria</taxon>
        <taxon>Bacillati</taxon>
        <taxon>Bacillota</taxon>
        <taxon>Clostridia</taxon>
        <taxon>Eubacteriales</taxon>
        <taxon>Oscillospiraceae</taxon>
        <taxon>Acetanaerobacterium</taxon>
    </lineage>
</organism>
<dbReference type="SUPFAM" id="SSF49373">
    <property type="entry name" value="Invasin/intimin cell-adhesion fragments"/>
    <property type="match status" value="5"/>
</dbReference>
<keyword evidence="1" id="KW-0732">Signal</keyword>
<feature type="domain" description="Ig-like" evidence="2">
    <location>
        <begin position="1860"/>
        <end position="1950"/>
    </location>
</feature>
<dbReference type="PROSITE" id="PS50835">
    <property type="entry name" value="IG_LIKE"/>
    <property type="match status" value="1"/>
</dbReference>
<dbReference type="RefSeq" id="WP_092640125.1">
    <property type="nucleotide sequence ID" value="NZ_FNID01000016.1"/>
</dbReference>
<evidence type="ECO:0000259" key="2">
    <source>
        <dbReference type="PROSITE" id="PS50835"/>
    </source>
</evidence>
<dbReference type="Pfam" id="PF02368">
    <property type="entry name" value="Big_2"/>
    <property type="match status" value="4"/>
</dbReference>
<dbReference type="EMBL" id="FNID01000016">
    <property type="protein sequence ID" value="SDN33498.1"/>
    <property type="molecule type" value="Genomic_DNA"/>
</dbReference>
<gene>
    <name evidence="3" type="ORF">SAMN05192585_11643</name>
</gene>
<proteinExistence type="predicted"/>